<dbReference type="Proteomes" id="UP001055811">
    <property type="component" value="Linkage Group LG04"/>
</dbReference>
<sequence length="270" mass="30173">MMQLGPSSSLLVLKAIMLLLSALKTSHASCLTYALDLGGFQAAILLCICRTEEQPLAAGGDALVIVEGNFRISGTSQVESIADNKGDNLSIDDRVEDKDVVDAEHVLVGDDTCKEKTDGGEVGVWSNFNLANPILKPRLSKSEPKSQTICNTNEDKDVHDLSWLRKKGLKHKMSERERGEQRRRRNRSGSRRFIESIRRAFEGQKIQGSQNIVAKLISLPFQQCKHSITTVDYQSGNDIRVTRFIDPNSQLWIMIEIVRNWMPSDKGAMF</sequence>
<comment type="caution">
    <text evidence="1">The sequence shown here is derived from an EMBL/GenBank/DDBJ whole genome shotgun (WGS) entry which is preliminary data.</text>
</comment>
<gene>
    <name evidence="1" type="ORF">L2E82_25943</name>
</gene>
<evidence type="ECO:0000313" key="2">
    <source>
        <dbReference type="Proteomes" id="UP001055811"/>
    </source>
</evidence>
<reference evidence="1 2" key="2">
    <citation type="journal article" date="2022" name="Mol. Ecol. Resour.">
        <title>The genomes of chicory, endive, great burdock and yacon provide insights into Asteraceae paleo-polyploidization history and plant inulin production.</title>
        <authorList>
            <person name="Fan W."/>
            <person name="Wang S."/>
            <person name="Wang H."/>
            <person name="Wang A."/>
            <person name="Jiang F."/>
            <person name="Liu H."/>
            <person name="Zhao H."/>
            <person name="Xu D."/>
            <person name="Zhang Y."/>
        </authorList>
    </citation>
    <scope>NUCLEOTIDE SEQUENCE [LARGE SCALE GENOMIC DNA]</scope>
    <source>
        <strain evidence="2">cv. Punajuju</strain>
        <tissue evidence="1">Leaves</tissue>
    </source>
</reference>
<organism evidence="1 2">
    <name type="scientific">Cichorium intybus</name>
    <name type="common">Chicory</name>
    <dbReference type="NCBI Taxonomy" id="13427"/>
    <lineage>
        <taxon>Eukaryota</taxon>
        <taxon>Viridiplantae</taxon>
        <taxon>Streptophyta</taxon>
        <taxon>Embryophyta</taxon>
        <taxon>Tracheophyta</taxon>
        <taxon>Spermatophyta</taxon>
        <taxon>Magnoliopsida</taxon>
        <taxon>eudicotyledons</taxon>
        <taxon>Gunneridae</taxon>
        <taxon>Pentapetalae</taxon>
        <taxon>asterids</taxon>
        <taxon>campanulids</taxon>
        <taxon>Asterales</taxon>
        <taxon>Asteraceae</taxon>
        <taxon>Cichorioideae</taxon>
        <taxon>Cichorieae</taxon>
        <taxon>Cichoriinae</taxon>
        <taxon>Cichorium</taxon>
    </lineage>
</organism>
<dbReference type="EMBL" id="CM042012">
    <property type="protein sequence ID" value="KAI3753879.1"/>
    <property type="molecule type" value="Genomic_DNA"/>
</dbReference>
<proteinExistence type="predicted"/>
<accession>A0ACB9E4G5</accession>
<protein>
    <submittedName>
        <fullName evidence="1">Uncharacterized protein</fullName>
    </submittedName>
</protein>
<name>A0ACB9E4G5_CICIN</name>
<reference evidence="2" key="1">
    <citation type="journal article" date="2022" name="Mol. Ecol. Resour.">
        <title>The genomes of chicory, endive, great burdock and yacon provide insights into Asteraceae palaeo-polyploidization history and plant inulin production.</title>
        <authorList>
            <person name="Fan W."/>
            <person name="Wang S."/>
            <person name="Wang H."/>
            <person name="Wang A."/>
            <person name="Jiang F."/>
            <person name="Liu H."/>
            <person name="Zhao H."/>
            <person name="Xu D."/>
            <person name="Zhang Y."/>
        </authorList>
    </citation>
    <scope>NUCLEOTIDE SEQUENCE [LARGE SCALE GENOMIC DNA]</scope>
    <source>
        <strain evidence="2">cv. Punajuju</strain>
    </source>
</reference>
<keyword evidence="2" id="KW-1185">Reference proteome</keyword>
<evidence type="ECO:0000313" key="1">
    <source>
        <dbReference type="EMBL" id="KAI3753879.1"/>
    </source>
</evidence>